<feature type="transmembrane region" description="Helical" evidence="2">
    <location>
        <begin position="94"/>
        <end position="111"/>
    </location>
</feature>
<reference evidence="3" key="1">
    <citation type="journal article" date="2020" name="Stud. Mycol.">
        <title>101 Dothideomycetes genomes: a test case for predicting lifestyles and emergence of pathogens.</title>
        <authorList>
            <person name="Haridas S."/>
            <person name="Albert R."/>
            <person name="Binder M."/>
            <person name="Bloem J."/>
            <person name="Labutti K."/>
            <person name="Salamov A."/>
            <person name="Andreopoulos B."/>
            <person name="Baker S."/>
            <person name="Barry K."/>
            <person name="Bills G."/>
            <person name="Bluhm B."/>
            <person name="Cannon C."/>
            <person name="Castanera R."/>
            <person name="Culley D."/>
            <person name="Daum C."/>
            <person name="Ezra D."/>
            <person name="Gonzalez J."/>
            <person name="Henrissat B."/>
            <person name="Kuo A."/>
            <person name="Liang C."/>
            <person name="Lipzen A."/>
            <person name="Lutzoni F."/>
            <person name="Magnuson J."/>
            <person name="Mondo S."/>
            <person name="Nolan M."/>
            <person name="Ohm R."/>
            <person name="Pangilinan J."/>
            <person name="Park H.-J."/>
            <person name="Ramirez L."/>
            <person name="Alfaro M."/>
            <person name="Sun H."/>
            <person name="Tritt A."/>
            <person name="Yoshinaga Y."/>
            <person name="Zwiers L.-H."/>
            <person name="Turgeon B."/>
            <person name="Goodwin S."/>
            <person name="Spatafora J."/>
            <person name="Crous P."/>
            <person name="Grigoriev I."/>
        </authorList>
    </citation>
    <scope>NUCLEOTIDE SEQUENCE</scope>
    <source>
        <strain evidence="3">CBS 119925</strain>
    </source>
</reference>
<dbReference type="AlphaFoldDB" id="A0A6A6V800"/>
<feature type="transmembrane region" description="Helical" evidence="2">
    <location>
        <begin position="163"/>
        <end position="185"/>
    </location>
</feature>
<feature type="region of interest" description="Disordered" evidence="1">
    <location>
        <begin position="1"/>
        <end position="21"/>
    </location>
</feature>
<dbReference type="OrthoDB" id="5394254at2759"/>
<organism evidence="3 4">
    <name type="scientific">Sporormia fimetaria CBS 119925</name>
    <dbReference type="NCBI Taxonomy" id="1340428"/>
    <lineage>
        <taxon>Eukaryota</taxon>
        <taxon>Fungi</taxon>
        <taxon>Dikarya</taxon>
        <taxon>Ascomycota</taxon>
        <taxon>Pezizomycotina</taxon>
        <taxon>Dothideomycetes</taxon>
        <taxon>Pleosporomycetidae</taxon>
        <taxon>Pleosporales</taxon>
        <taxon>Sporormiaceae</taxon>
        <taxon>Sporormia</taxon>
    </lineage>
</organism>
<proteinExistence type="predicted"/>
<sequence>MSRRTMLDREPPTVVSNTPTIPQRASRLPRKLRFPILLILNFWLRTALWTTTTNLLGQELGTVSRNENDNVHVLARTAYRIGFVLFTWKRGYDWIDVSALSVLVHIPYLYLLNTYFGVSSLTVAAFCANEVVSLALPTFLLRPRAPLHNPNVPLRNRFLLDSFQVQTSTAILAISVYATVIWSAVKTGVLNKFLVTHFDVRSVEDAYTETPVSIIVKVAFAGFAARTFLLNPSIGAQTAPESAEVNKFDPATATLSETLQYNFWYFSKRTKTLIRRSAVISAFMFVETVARTSTLSEFDLTGAMGYAGLWVFATLCTSAWWVWVGETDKA</sequence>
<dbReference type="EMBL" id="MU006576">
    <property type="protein sequence ID" value="KAF2746645.1"/>
    <property type="molecule type" value="Genomic_DNA"/>
</dbReference>
<evidence type="ECO:0000313" key="3">
    <source>
        <dbReference type="EMBL" id="KAF2746645.1"/>
    </source>
</evidence>
<keyword evidence="2" id="KW-1133">Transmembrane helix</keyword>
<keyword evidence="4" id="KW-1185">Reference proteome</keyword>
<evidence type="ECO:0000256" key="1">
    <source>
        <dbReference type="SAM" id="MobiDB-lite"/>
    </source>
</evidence>
<feature type="compositionally biased region" description="Basic and acidic residues" evidence="1">
    <location>
        <begin position="1"/>
        <end position="11"/>
    </location>
</feature>
<evidence type="ECO:0000313" key="4">
    <source>
        <dbReference type="Proteomes" id="UP000799440"/>
    </source>
</evidence>
<gene>
    <name evidence="3" type="ORF">M011DRAFT_403861</name>
</gene>
<name>A0A6A6V800_9PLEO</name>
<accession>A0A6A6V800</accession>
<feature type="transmembrane region" description="Helical" evidence="2">
    <location>
        <begin position="303"/>
        <end position="324"/>
    </location>
</feature>
<keyword evidence="2" id="KW-0812">Transmembrane</keyword>
<protein>
    <submittedName>
        <fullName evidence="3">Uncharacterized protein</fullName>
    </submittedName>
</protein>
<keyword evidence="2" id="KW-0472">Membrane</keyword>
<evidence type="ECO:0000256" key="2">
    <source>
        <dbReference type="SAM" id="Phobius"/>
    </source>
</evidence>
<feature type="transmembrane region" description="Helical" evidence="2">
    <location>
        <begin position="273"/>
        <end position="291"/>
    </location>
</feature>
<dbReference type="Proteomes" id="UP000799440">
    <property type="component" value="Unassembled WGS sequence"/>
</dbReference>